<dbReference type="CDD" id="cd12797">
    <property type="entry name" value="M23_peptidase"/>
    <property type="match status" value="1"/>
</dbReference>
<keyword evidence="2" id="KW-1133">Transmembrane helix</keyword>
<keyword evidence="2" id="KW-0812">Transmembrane</keyword>
<evidence type="ECO:0000259" key="3">
    <source>
        <dbReference type="Pfam" id="PF01551"/>
    </source>
</evidence>
<sequence length="338" mass="37434">MKWRNKRFTFMVIPDANSTVKRFQLSAVFLVVGAFLILALLVGCIAAFLLYRGNISQIDQLKQELSSSVGEYKKTIEDKNEHINELQTDLAELSGHAKEIDTRMKDIKALESQLKEMVGLETDTDKSRSSNKMSIEGTIDESDQFAMDGGTGGEELPVTDQEMNDLIEKTRDEFTSLGEWIEIMKPELELTKDAVAKQQKLIAVTPTIWPTDSRRITSTFGIRKDPFTRRATYHAGLDIGGDIGDPIYAAADGTVIEAGRSTSHGNNVMISHSNGVKTHYSHMSKILTTVGTKVSKGDIIGELGSTGRSTGPHLHYEVFVNGEHVDPQPYLKATRRSK</sequence>
<organism evidence="4 5">
    <name type="scientific">Cohnella terricola</name>
    <dbReference type="NCBI Taxonomy" id="1289167"/>
    <lineage>
        <taxon>Bacteria</taxon>
        <taxon>Bacillati</taxon>
        <taxon>Bacillota</taxon>
        <taxon>Bacilli</taxon>
        <taxon>Bacillales</taxon>
        <taxon>Paenibacillaceae</taxon>
        <taxon>Cohnella</taxon>
    </lineage>
</organism>
<dbReference type="PANTHER" id="PTHR21666">
    <property type="entry name" value="PEPTIDASE-RELATED"/>
    <property type="match status" value="1"/>
</dbReference>
<evidence type="ECO:0000313" key="5">
    <source>
        <dbReference type="Proteomes" id="UP000316330"/>
    </source>
</evidence>
<keyword evidence="5" id="KW-1185">Reference proteome</keyword>
<dbReference type="FunFam" id="2.70.70.10:FF:000006">
    <property type="entry name" value="M23 family peptidase"/>
    <property type="match status" value="1"/>
</dbReference>
<evidence type="ECO:0000256" key="2">
    <source>
        <dbReference type="SAM" id="Phobius"/>
    </source>
</evidence>
<reference evidence="4 5" key="1">
    <citation type="submission" date="2019-07" db="EMBL/GenBank/DDBJ databases">
        <authorList>
            <person name="Kim J."/>
        </authorList>
    </citation>
    <scope>NUCLEOTIDE SEQUENCE [LARGE SCALE GENOMIC DNA]</scope>
    <source>
        <strain evidence="4 5">G13</strain>
    </source>
</reference>
<feature type="domain" description="M23ase beta-sheet core" evidence="3">
    <location>
        <begin position="233"/>
        <end position="327"/>
    </location>
</feature>
<dbReference type="Gene3D" id="2.70.70.10">
    <property type="entry name" value="Glucose Permease (Domain IIA)"/>
    <property type="match status" value="1"/>
</dbReference>
<dbReference type="InterPro" id="IPR050570">
    <property type="entry name" value="Cell_wall_metabolism_enzyme"/>
</dbReference>
<dbReference type="RefSeq" id="WP_144698441.1">
    <property type="nucleotide sequence ID" value="NZ_VNJJ01000002.1"/>
</dbReference>
<dbReference type="AlphaFoldDB" id="A0A559JSU4"/>
<dbReference type="OrthoDB" id="9805799at2"/>
<dbReference type="Pfam" id="PF01551">
    <property type="entry name" value="Peptidase_M23"/>
    <property type="match status" value="1"/>
</dbReference>
<dbReference type="Proteomes" id="UP000316330">
    <property type="component" value="Unassembled WGS sequence"/>
</dbReference>
<protein>
    <submittedName>
        <fullName evidence="4">Peptidoglycan DD-metalloendopeptidase family protein</fullName>
    </submittedName>
</protein>
<dbReference type="SUPFAM" id="SSF51261">
    <property type="entry name" value="Duplicated hybrid motif"/>
    <property type="match status" value="1"/>
</dbReference>
<dbReference type="GO" id="GO:0004222">
    <property type="term" value="F:metalloendopeptidase activity"/>
    <property type="evidence" value="ECO:0007669"/>
    <property type="project" value="TreeGrafter"/>
</dbReference>
<accession>A0A559JSU4</accession>
<dbReference type="InterPro" id="IPR011055">
    <property type="entry name" value="Dup_hybrid_motif"/>
</dbReference>
<keyword evidence="2" id="KW-0472">Membrane</keyword>
<dbReference type="PANTHER" id="PTHR21666:SF286">
    <property type="entry name" value="LIPOPROTEIN NLPD"/>
    <property type="match status" value="1"/>
</dbReference>
<gene>
    <name evidence="4" type="ORF">FPZ45_03340</name>
</gene>
<dbReference type="InterPro" id="IPR016047">
    <property type="entry name" value="M23ase_b-sheet_dom"/>
</dbReference>
<keyword evidence="1" id="KW-0175">Coiled coil</keyword>
<proteinExistence type="predicted"/>
<evidence type="ECO:0000256" key="1">
    <source>
        <dbReference type="SAM" id="Coils"/>
    </source>
</evidence>
<name>A0A559JSU4_9BACL</name>
<feature type="coiled-coil region" evidence="1">
    <location>
        <begin position="69"/>
        <end position="103"/>
    </location>
</feature>
<evidence type="ECO:0000313" key="4">
    <source>
        <dbReference type="EMBL" id="TVY02941.1"/>
    </source>
</evidence>
<comment type="caution">
    <text evidence="4">The sequence shown here is derived from an EMBL/GenBank/DDBJ whole genome shotgun (WGS) entry which is preliminary data.</text>
</comment>
<dbReference type="EMBL" id="VNJJ01000002">
    <property type="protein sequence ID" value="TVY02941.1"/>
    <property type="molecule type" value="Genomic_DNA"/>
</dbReference>
<feature type="transmembrane region" description="Helical" evidence="2">
    <location>
        <begin position="27"/>
        <end position="51"/>
    </location>
</feature>